<evidence type="ECO:0000313" key="5">
    <source>
        <dbReference type="EMBL" id="BDU71419.1"/>
    </source>
</evidence>
<evidence type="ECO:0000259" key="4">
    <source>
        <dbReference type="Pfam" id="PF14490"/>
    </source>
</evidence>
<name>A0AA48K726_9BACT</name>
<dbReference type="CDD" id="cd18809">
    <property type="entry name" value="SF1_C_RecD"/>
    <property type="match status" value="1"/>
</dbReference>
<keyword evidence="2" id="KW-0067">ATP-binding</keyword>
<dbReference type="AlphaFoldDB" id="A0AA48K726"/>
<dbReference type="KEGG" id="msil:METEAL_05930"/>
<keyword evidence="6" id="KW-1185">Reference proteome</keyword>
<dbReference type="InterPro" id="IPR027417">
    <property type="entry name" value="P-loop_NTPase"/>
</dbReference>
<dbReference type="Gene3D" id="2.30.30.940">
    <property type="match status" value="1"/>
</dbReference>
<evidence type="ECO:0000313" key="6">
    <source>
        <dbReference type="Proteomes" id="UP001238179"/>
    </source>
</evidence>
<gene>
    <name evidence="5" type="ORF">METEAL_05930</name>
</gene>
<dbReference type="GO" id="GO:0005524">
    <property type="term" value="F:ATP binding"/>
    <property type="evidence" value="ECO:0007669"/>
    <property type="project" value="UniProtKB-KW"/>
</dbReference>
<dbReference type="InterPro" id="IPR050534">
    <property type="entry name" value="Coronavir_polyprotein_1ab"/>
</dbReference>
<evidence type="ECO:0000256" key="2">
    <source>
        <dbReference type="ARBA" id="ARBA00022840"/>
    </source>
</evidence>
<dbReference type="PANTHER" id="PTHR43788:SF6">
    <property type="entry name" value="DNA HELICASE B"/>
    <property type="match status" value="1"/>
</dbReference>
<sequence>MTDLALTVCKVWPGASGGAVFTGQDEAGTLHRVVADAAVIHRPPAIGERWEVVGPLRTHPRFGPQVQAQRAVPVCPKGVLLQRFLAGNRAFQGIGEARARRLWDAFGEGLHDLLDAGDTPRLSSVLGPDLAASLVDAWRESLEEAKAIRWLEGYHFPVALAAKALRLWGADTADKLAENPYRMLAVAPWTRVDAAALDAGVDTDCPERRIAAVEATCYRALANKHTTITETDLIAGVRELLRCSPEDSREALAQAEADCAVVRLADGFWQPFGPWVMESFVRDRIRERVEAEFAPSENLFWSRPGDGQVADLVAEFEAREGLPLVDEQRHAIWLAATQRFALVMGGAGTGKTTLLKAVRHVQEATGGSILGVALAGRAAERLRESGCPARTLAGFLGALERQQMTLGGGDLIVVDEASMLDLSLAYTLLRRLPAETRVLLVGDPYQLPPIGFGLVFGALATNPMVPKVELTRIHRQAETTGIPSVSRMVREGTLPHLPAFAGAIPGVSFLPCRLKDAQALVIEAQEAMGGEARILSPIKRGPAGTAAVNAALHALRSTGKPVWAGLAQGDPVIHLENDYEAMLFNGTLGTVDEVLPDGVRVRWDGHDHPIAFREDRREAVDLAYAISVHKAQGSQFRQVIIPVFPSRLLDRTLVYTALTRAQEQVVLLGDPDALETAVTATPAPNRRRTGMVVGPW</sequence>
<reference evidence="6" key="1">
    <citation type="journal article" date="2023" name="Int. J. Syst. Evol. Microbiol.">
        <title>Mesoterricola silvestris gen. nov., sp. nov., Mesoterricola sediminis sp. nov., Geothrix oryzae sp. nov., Geothrix edaphica sp. nov., Geothrix rubra sp. nov., and Geothrix limicola sp. nov., six novel members of Acidobacteriota isolated from soils.</title>
        <authorList>
            <person name="Itoh H."/>
            <person name="Sugisawa Y."/>
            <person name="Mise K."/>
            <person name="Xu Z."/>
            <person name="Kuniyasu M."/>
            <person name="Ushijima N."/>
            <person name="Kawano K."/>
            <person name="Kobayashi E."/>
            <person name="Shiratori Y."/>
            <person name="Masuda Y."/>
            <person name="Senoo K."/>
        </authorList>
    </citation>
    <scope>NUCLEOTIDE SEQUENCE [LARGE SCALE GENOMIC DNA]</scope>
    <source>
        <strain evidence="6">W79</strain>
    </source>
</reference>
<dbReference type="InterPro" id="IPR029493">
    <property type="entry name" value="RecD2-like_HHH"/>
</dbReference>
<dbReference type="Pfam" id="PF14490">
    <property type="entry name" value="HHH_RecD2"/>
    <property type="match status" value="1"/>
</dbReference>
<dbReference type="Proteomes" id="UP001238179">
    <property type="component" value="Chromosome"/>
</dbReference>
<dbReference type="RefSeq" id="WP_316414308.1">
    <property type="nucleotide sequence ID" value="NZ_AP027080.1"/>
</dbReference>
<keyword evidence="1" id="KW-0547">Nucleotide-binding</keyword>
<dbReference type="SUPFAM" id="SSF52540">
    <property type="entry name" value="P-loop containing nucleoside triphosphate hydrolases"/>
    <property type="match status" value="2"/>
</dbReference>
<feature type="domain" description="ATP-dependent RecD2 DNA helicase-like helix-hairpin-helix" evidence="4">
    <location>
        <begin position="144"/>
        <end position="221"/>
    </location>
</feature>
<dbReference type="Gene3D" id="1.10.10.2220">
    <property type="match status" value="1"/>
</dbReference>
<proteinExistence type="predicted"/>
<dbReference type="EMBL" id="AP027080">
    <property type="protein sequence ID" value="BDU71419.1"/>
    <property type="molecule type" value="Genomic_DNA"/>
</dbReference>
<dbReference type="CDD" id="cd17933">
    <property type="entry name" value="DEXSc_RecD-like"/>
    <property type="match status" value="1"/>
</dbReference>
<dbReference type="Gene3D" id="3.40.50.300">
    <property type="entry name" value="P-loop containing nucleotide triphosphate hydrolases"/>
    <property type="match status" value="2"/>
</dbReference>
<organism evidence="5 6">
    <name type="scientific">Mesoterricola silvestris</name>
    <dbReference type="NCBI Taxonomy" id="2927979"/>
    <lineage>
        <taxon>Bacteria</taxon>
        <taxon>Pseudomonadati</taxon>
        <taxon>Acidobacteriota</taxon>
        <taxon>Holophagae</taxon>
        <taxon>Holophagales</taxon>
        <taxon>Holophagaceae</taxon>
        <taxon>Mesoterricola</taxon>
    </lineage>
</organism>
<dbReference type="Pfam" id="PF13538">
    <property type="entry name" value="UvrD_C_2"/>
    <property type="match status" value="1"/>
</dbReference>
<dbReference type="Pfam" id="PF13604">
    <property type="entry name" value="AAA_30"/>
    <property type="match status" value="1"/>
</dbReference>
<feature type="domain" description="UvrD-like helicase C-terminal" evidence="3">
    <location>
        <begin position="622"/>
        <end position="668"/>
    </location>
</feature>
<protein>
    <submittedName>
        <fullName evidence="5">Uncharacterized protein</fullName>
    </submittedName>
</protein>
<evidence type="ECO:0000256" key="1">
    <source>
        <dbReference type="ARBA" id="ARBA00022741"/>
    </source>
</evidence>
<dbReference type="InterPro" id="IPR027785">
    <property type="entry name" value="UvrD-like_helicase_C"/>
</dbReference>
<dbReference type="PANTHER" id="PTHR43788">
    <property type="entry name" value="DNA2/NAM7 HELICASE FAMILY MEMBER"/>
    <property type="match status" value="1"/>
</dbReference>
<accession>A0AA48K726</accession>
<evidence type="ECO:0000259" key="3">
    <source>
        <dbReference type="Pfam" id="PF13538"/>
    </source>
</evidence>
<dbReference type="GO" id="GO:0003678">
    <property type="term" value="F:DNA helicase activity"/>
    <property type="evidence" value="ECO:0007669"/>
    <property type="project" value="UniProtKB-ARBA"/>
</dbReference>